<dbReference type="SUPFAM" id="SSF75304">
    <property type="entry name" value="Amidase signature (AS) enzymes"/>
    <property type="match status" value="1"/>
</dbReference>
<dbReference type="Pfam" id="PF01425">
    <property type="entry name" value="Amidase"/>
    <property type="match status" value="1"/>
</dbReference>
<name>A0A290QK95_9BACT</name>
<dbReference type="OrthoDB" id="9811471at2"/>
<dbReference type="AlphaFoldDB" id="A0A290QK95"/>
<evidence type="ECO:0000259" key="2">
    <source>
        <dbReference type="Pfam" id="PF01425"/>
    </source>
</evidence>
<evidence type="ECO:0000256" key="1">
    <source>
        <dbReference type="SAM" id="MobiDB-lite"/>
    </source>
</evidence>
<dbReference type="EMBL" id="CP023344">
    <property type="protein sequence ID" value="ATC64761.1"/>
    <property type="molecule type" value="Genomic_DNA"/>
</dbReference>
<dbReference type="Proteomes" id="UP000217265">
    <property type="component" value="Chromosome"/>
</dbReference>
<organism evidence="3 4">
    <name type="scientific">Nibricoccus aquaticus</name>
    <dbReference type="NCBI Taxonomy" id="2576891"/>
    <lineage>
        <taxon>Bacteria</taxon>
        <taxon>Pseudomonadati</taxon>
        <taxon>Verrucomicrobiota</taxon>
        <taxon>Opitutia</taxon>
        <taxon>Opitutales</taxon>
        <taxon>Opitutaceae</taxon>
        <taxon>Nibricoccus</taxon>
    </lineage>
</organism>
<protein>
    <submittedName>
        <fullName evidence="3">Amidase</fullName>
    </submittedName>
</protein>
<evidence type="ECO:0000313" key="4">
    <source>
        <dbReference type="Proteomes" id="UP000217265"/>
    </source>
</evidence>
<feature type="region of interest" description="Disordered" evidence="1">
    <location>
        <begin position="252"/>
        <end position="278"/>
    </location>
</feature>
<sequence length="702" mass="76103">MNFLPLSVKRSALNVERSPLSLRPFASFVPFARRLARIHVAAPFKARTLLACALVIGHWSLVTPAAHAAGFRLEEASIASTQSAILASQVTSTELVQRYLARIKAYNGPGVREPNGILGVIETIPHAKQINAIATLNLRPATLKSLGFPERMARSLTDPVDNNPAMPDALEVAAAQDAHFKKTGKLIGPLHGVVMAIKDQYDTFDLRTTAGADVPYANDRPPTDATFIKRLREAGAIILAKATMGEYASGTPRSSFNGTLNNPYDTERSPMGSSSGSGSSVAANLVLVSIGEESGTSIRGPAVYNNLVGIAATQELVSRHGMVEGGINTRTGPIARSVDDAARILDVIAGFDPLDPMTAASFRRTPSQPYASFAKAGRLDGVRVGVLREYTRRDLFTEEDTQALDLFEKAIEDLRKLGATIVDPGEKDLLTPYIHKNFYVLYSPTTAKRYPELFPVDAEGKPTTDRTATVLDLTMHPEKVPAKLTIRDFGDGEALGQGKHMLNYYLALRGDERIHTIDDLLSTGKFFDDERFGDRKSGLVRKNEPREIDNRPRVHLRYAVQYIVQHAMADLNLDVIMSPTNNIPAPKLGSPTVPRQNGRPLVWSFLGAQGFPNMTVPAGFTTQVYDRVVDPDKPRVPTTGPGATPGETEPASKLVGPVPAKLPVGVDFLARPFDEPTMIKVASAYQAATKHRSPPPDFGPLP</sequence>
<evidence type="ECO:0000313" key="3">
    <source>
        <dbReference type="EMBL" id="ATC64761.1"/>
    </source>
</evidence>
<feature type="domain" description="Amidase" evidence="2">
    <location>
        <begin position="165"/>
        <end position="424"/>
    </location>
</feature>
<dbReference type="KEGG" id="vbh:CMV30_12745"/>
<reference evidence="3 4" key="1">
    <citation type="submission" date="2017-09" db="EMBL/GenBank/DDBJ databases">
        <title>Complete genome sequence of Verrucomicrobial strain HZ-65, isolated from freshwater.</title>
        <authorList>
            <person name="Choi A."/>
        </authorList>
    </citation>
    <scope>NUCLEOTIDE SEQUENCE [LARGE SCALE GENOMIC DNA]</scope>
    <source>
        <strain evidence="3 4">HZ-65</strain>
    </source>
</reference>
<accession>A0A290QK95</accession>
<dbReference type="InterPro" id="IPR023631">
    <property type="entry name" value="Amidase_dom"/>
</dbReference>
<feature type="region of interest" description="Disordered" evidence="1">
    <location>
        <begin position="630"/>
        <end position="656"/>
    </location>
</feature>
<feature type="compositionally biased region" description="Low complexity" evidence="1">
    <location>
        <begin position="637"/>
        <end position="651"/>
    </location>
</feature>
<keyword evidence="4" id="KW-1185">Reference proteome</keyword>
<feature type="compositionally biased region" description="Polar residues" evidence="1">
    <location>
        <begin position="252"/>
        <end position="264"/>
    </location>
</feature>
<dbReference type="InterPro" id="IPR036928">
    <property type="entry name" value="AS_sf"/>
</dbReference>
<gene>
    <name evidence="3" type="ORF">CMV30_12745</name>
</gene>
<dbReference type="PANTHER" id="PTHR42678:SF34">
    <property type="entry name" value="OS04G0183300 PROTEIN"/>
    <property type="match status" value="1"/>
</dbReference>
<proteinExistence type="predicted"/>
<dbReference type="Gene3D" id="3.90.1300.10">
    <property type="entry name" value="Amidase signature (AS) domain"/>
    <property type="match status" value="1"/>
</dbReference>
<dbReference type="PANTHER" id="PTHR42678">
    <property type="entry name" value="AMIDASE"/>
    <property type="match status" value="1"/>
</dbReference>